<evidence type="ECO:0000313" key="2">
    <source>
        <dbReference type="Proteomes" id="UP000265520"/>
    </source>
</evidence>
<name>A0A392QWB0_9FABA</name>
<proteinExistence type="predicted"/>
<dbReference type="AlphaFoldDB" id="A0A392QWB0"/>
<dbReference type="Proteomes" id="UP000265520">
    <property type="component" value="Unassembled WGS sequence"/>
</dbReference>
<accession>A0A392QWB0</accession>
<protein>
    <submittedName>
        <fullName evidence="1">Uncharacterized protein</fullName>
    </submittedName>
</protein>
<comment type="caution">
    <text evidence="1">The sequence shown here is derived from an EMBL/GenBank/DDBJ whole genome shotgun (WGS) entry which is preliminary data.</text>
</comment>
<organism evidence="1 2">
    <name type="scientific">Trifolium medium</name>
    <dbReference type="NCBI Taxonomy" id="97028"/>
    <lineage>
        <taxon>Eukaryota</taxon>
        <taxon>Viridiplantae</taxon>
        <taxon>Streptophyta</taxon>
        <taxon>Embryophyta</taxon>
        <taxon>Tracheophyta</taxon>
        <taxon>Spermatophyta</taxon>
        <taxon>Magnoliopsida</taxon>
        <taxon>eudicotyledons</taxon>
        <taxon>Gunneridae</taxon>
        <taxon>Pentapetalae</taxon>
        <taxon>rosids</taxon>
        <taxon>fabids</taxon>
        <taxon>Fabales</taxon>
        <taxon>Fabaceae</taxon>
        <taxon>Papilionoideae</taxon>
        <taxon>50 kb inversion clade</taxon>
        <taxon>NPAAA clade</taxon>
        <taxon>Hologalegina</taxon>
        <taxon>IRL clade</taxon>
        <taxon>Trifolieae</taxon>
        <taxon>Trifolium</taxon>
    </lineage>
</organism>
<sequence length="75" mass="8525">QKGISLADDYPLVYWKQLCPANPGGVRYRIKGFKVIVCAPYDEDSLKKVVARQPVAVSLCVREKFFNYTEVVTDK</sequence>
<dbReference type="SUPFAM" id="SSF54001">
    <property type="entry name" value="Cysteine proteinases"/>
    <property type="match status" value="1"/>
</dbReference>
<dbReference type="EMBL" id="LXQA010166969">
    <property type="protein sequence ID" value="MCI28633.1"/>
    <property type="molecule type" value="Genomic_DNA"/>
</dbReference>
<dbReference type="Gene3D" id="3.90.70.10">
    <property type="entry name" value="Cysteine proteinases"/>
    <property type="match status" value="1"/>
</dbReference>
<dbReference type="InterPro" id="IPR038765">
    <property type="entry name" value="Papain-like_cys_pep_sf"/>
</dbReference>
<feature type="non-terminal residue" evidence="1">
    <location>
        <position position="1"/>
    </location>
</feature>
<keyword evidence="2" id="KW-1185">Reference proteome</keyword>
<evidence type="ECO:0000313" key="1">
    <source>
        <dbReference type="EMBL" id="MCI28633.1"/>
    </source>
</evidence>
<reference evidence="1 2" key="1">
    <citation type="journal article" date="2018" name="Front. Plant Sci.">
        <title>Red Clover (Trifolium pratense) and Zigzag Clover (T. medium) - A Picture of Genomic Similarities and Differences.</title>
        <authorList>
            <person name="Dluhosova J."/>
            <person name="Istvanek J."/>
            <person name="Nedelnik J."/>
            <person name="Repkova J."/>
        </authorList>
    </citation>
    <scope>NUCLEOTIDE SEQUENCE [LARGE SCALE GENOMIC DNA]</scope>
    <source>
        <strain evidence="2">cv. 10/8</strain>
        <tissue evidence="1">Leaf</tissue>
    </source>
</reference>